<name>A0A0G0UHE7_9BACT</name>
<organism evidence="1 2">
    <name type="scientific">Candidatus Uhrbacteria bacterium GW2011_GWC2_41_11</name>
    <dbReference type="NCBI Taxonomy" id="1618985"/>
    <lineage>
        <taxon>Bacteria</taxon>
        <taxon>Candidatus Uhriibacteriota</taxon>
    </lineage>
</organism>
<dbReference type="Proteomes" id="UP000034616">
    <property type="component" value="Unassembled WGS sequence"/>
</dbReference>
<evidence type="ECO:0000313" key="2">
    <source>
        <dbReference type="Proteomes" id="UP000034616"/>
    </source>
</evidence>
<comment type="caution">
    <text evidence="1">The sequence shown here is derived from an EMBL/GenBank/DDBJ whole genome shotgun (WGS) entry which is preliminary data.</text>
</comment>
<accession>A0A0G0UHE7</accession>
<reference evidence="1 2" key="1">
    <citation type="journal article" date="2015" name="Nature">
        <title>rRNA introns, odd ribosomes, and small enigmatic genomes across a large radiation of phyla.</title>
        <authorList>
            <person name="Brown C.T."/>
            <person name="Hug L.A."/>
            <person name="Thomas B.C."/>
            <person name="Sharon I."/>
            <person name="Castelle C.J."/>
            <person name="Singh A."/>
            <person name="Wilkins M.J."/>
            <person name="Williams K.H."/>
            <person name="Banfield J.F."/>
        </authorList>
    </citation>
    <scope>NUCLEOTIDE SEQUENCE [LARGE SCALE GENOMIC DNA]</scope>
</reference>
<dbReference type="AlphaFoldDB" id="A0A0G0UHE7"/>
<protein>
    <submittedName>
        <fullName evidence="1">Uncharacterized protein</fullName>
    </submittedName>
</protein>
<sequence>MSVRLSREKRHPILVFVGVPHFHIIVDGENPFLITNLETGRRLLRRIVTDGSVSVDQAQAIDGEMIREGLVENLEKVFEMLAKFGSAQKNEHLPITFGTSDRRGYRYGILRIVGLHNERVDFCPIMTKIEFFNALSKEVTNGTISVQDGARAFQIAKDLPLDSEDFEKKTGENYGHIPYTNREVRNR</sequence>
<dbReference type="EMBL" id="LCAH01000007">
    <property type="protein sequence ID" value="KKR86936.1"/>
    <property type="molecule type" value="Genomic_DNA"/>
</dbReference>
<proteinExistence type="predicted"/>
<evidence type="ECO:0000313" key="1">
    <source>
        <dbReference type="EMBL" id="KKR86936.1"/>
    </source>
</evidence>
<gene>
    <name evidence="1" type="ORF">UU35_C0007G0082</name>
</gene>